<proteinExistence type="inferred from homology"/>
<evidence type="ECO:0000256" key="1">
    <source>
        <dbReference type="ARBA" id="ARBA00004651"/>
    </source>
</evidence>
<dbReference type="Gene3D" id="1.20.1070.10">
    <property type="entry name" value="Rhodopsin 7-helix transmembrane proteins"/>
    <property type="match status" value="1"/>
</dbReference>
<keyword evidence="7 10" id="KW-0675">Receptor</keyword>
<keyword evidence="5 10" id="KW-0297">G-protein coupled receptor</keyword>
<organism evidence="13 14">
    <name type="scientific">Hypsibius exemplaris</name>
    <name type="common">Freshwater tardigrade</name>
    <dbReference type="NCBI Taxonomy" id="2072580"/>
    <lineage>
        <taxon>Eukaryota</taxon>
        <taxon>Metazoa</taxon>
        <taxon>Ecdysozoa</taxon>
        <taxon>Tardigrada</taxon>
        <taxon>Eutardigrada</taxon>
        <taxon>Parachela</taxon>
        <taxon>Hypsibioidea</taxon>
        <taxon>Hypsibiidae</taxon>
        <taxon>Hypsibius</taxon>
    </lineage>
</organism>
<feature type="transmembrane region" description="Helical" evidence="10">
    <location>
        <begin position="162"/>
        <end position="184"/>
    </location>
</feature>
<feature type="transmembrane region" description="Helical" evidence="10">
    <location>
        <begin position="344"/>
        <end position="365"/>
    </location>
</feature>
<dbReference type="Pfam" id="PF00001">
    <property type="entry name" value="7tm_1"/>
    <property type="match status" value="1"/>
</dbReference>
<dbReference type="SUPFAM" id="SSF81321">
    <property type="entry name" value="Family A G protein-coupled receptor-like"/>
    <property type="match status" value="1"/>
</dbReference>
<evidence type="ECO:0000256" key="11">
    <source>
        <dbReference type="SAM" id="MobiDB-lite"/>
    </source>
</evidence>
<feature type="domain" description="G-protein coupled receptors family 1 profile" evidence="12">
    <location>
        <begin position="62"/>
        <end position="362"/>
    </location>
</feature>
<keyword evidence="14" id="KW-1185">Reference proteome</keyword>
<dbReference type="Proteomes" id="UP000192578">
    <property type="component" value="Unassembled WGS sequence"/>
</dbReference>
<keyword evidence="9 10" id="KW-0807">Transducer</keyword>
<dbReference type="PROSITE" id="PS00237">
    <property type="entry name" value="G_PROTEIN_RECEP_F1_1"/>
    <property type="match status" value="1"/>
</dbReference>
<evidence type="ECO:0000256" key="3">
    <source>
        <dbReference type="ARBA" id="ARBA00022692"/>
    </source>
</evidence>
<feature type="transmembrane region" description="Helical" evidence="10">
    <location>
        <begin position="123"/>
        <end position="141"/>
    </location>
</feature>
<feature type="transmembrane region" description="Helical" evidence="10">
    <location>
        <begin position="49"/>
        <end position="71"/>
    </location>
</feature>
<keyword evidence="4 10" id="KW-1133">Transmembrane helix</keyword>
<dbReference type="PROSITE" id="PS50262">
    <property type="entry name" value="G_PROTEIN_RECEP_F1_2"/>
    <property type="match status" value="1"/>
</dbReference>
<dbReference type="EMBL" id="MTYJ01000087">
    <property type="protein sequence ID" value="OQV15587.1"/>
    <property type="molecule type" value="Genomic_DNA"/>
</dbReference>
<evidence type="ECO:0000256" key="5">
    <source>
        <dbReference type="ARBA" id="ARBA00023040"/>
    </source>
</evidence>
<feature type="transmembrane region" description="Helical" evidence="10">
    <location>
        <begin position="300"/>
        <end position="324"/>
    </location>
</feature>
<dbReference type="InterPro" id="IPR001817">
    <property type="entry name" value="Vasoprsn_rcpt"/>
</dbReference>
<evidence type="ECO:0000256" key="4">
    <source>
        <dbReference type="ARBA" id="ARBA00022989"/>
    </source>
</evidence>
<gene>
    <name evidence="13" type="ORF">BV898_10307</name>
</gene>
<dbReference type="AlphaFoldDB" id="A0A1W0WK87"/>
<accession>A0A1W0WK87</accession>
<dbReference type="PRINTS" id="PR00896">
    <property type="entry name" value="VASOPRESSINR"/>
</dbReference>
<evidence type="ECO:0000256" key="2">
    <source>
        <dbReference type="ARBA" id="ARBA00022475"/>
    </source>
</evidence>
<dbReference type="CDD" id="cd15196">
    <property type="entry name" value="7tmA_Vasopressin_Oxytocin"/>
    <property type="match status" value="1"/>
</dbReference>
<dbReference type="InterPro" id="IPR000276">
    <property type="entry name" value="GPCR_Rhodpsn"/>
</dbReference>
<dbReference type="GO" id="GO:0042277">
    <property type="term" value="F:peptide binding"/>
    <property type="evidence" value="ECO:0007669"/>
    <property type="project" value="TreeGrafter"/>
</dbReference>
<comment type="caution">
    <text evidence="13">The sequence shown here is derived from an EMBL/GenBank/DDBJ whole genome shotgun (WGS) entry which is preliminary data.</text>
</comment>
<name>A0A1W0WK87_HYPEX</name>
<keyword evidence="3 10" id="KW-0812">Transmembrane</keyword>
<dbReference type="GO" id="GO:0005886">
    <property type="term" value="C:plasma membrane"/>
    <property type="evidence" value="ECO:0007669"/>
    <property type="project" value="UniProtKB-SubCell"/>
</dbReference>
<feature type="compositionally biased region" description="Low complexity" evidence="11">
    <location>
        <begin position="265"/>
        <end position="284"/>
    </location>
</feature>
<evidence type="ECO:0000256" key="7">
    <source>
        <dbReference type="ARBA" id="ARBA00023170"/>
    </source>
</evidence>
<dbReference type="GO" id="GO:0005000">
    <property type="term" value="F:vasopressin receptor activity"/>
    <property type="evidence" value="ECO:0007669"/>
    <property type="project" value="InterPro"/>
</dbReference>
<dbReference type="PANTHER" id="PTHR24241:SF161">
    <property type="entry name" value="G-PROTEIN COUPLED RECEPTORS FAMILY 1 PROFILE DOMAIN-CONTAINING PROTEIN"/>
    <property type="match status" value="1"/>
</dbReference>
<evidence type="ECO:0000259" key="12">
    <source>
        <dbReference type="PROSITE" id="PS50262"/>
    </source>
</evidence>
<protein>
    <submittedName>
        <fullName evidence="13">Vasopressin V1a receptor</fullName>
    </submittedName>
</protein>
<keyword evidence="2" id="KW-1003">Cell membrane</keyword>
<feature type="transmembrane region" description="Helical" evidence="10">
    <location>
        <begin position="83"/>
        <end position="103"/>
    </location>
</feature>
<evidence type="ECO:0000256" key="8">
    <source>
        <dbReference type="ARBA" id="ARBA00023180"/>
    </source>
</evidence>
<evidence type="ECO:0000313" key="14">
    <source>
        <dbReference type="Proteomes" id="UP000192578"/>
    </source>
</evidence>
<feature type="region of interest" description="Disordered" evidence="11">
    <location>
        <begin position="390"/>
        <end position="410"/>
    </location>
</feature>
<comment type="subcellular location">
    <subcellularLocation>
        <location evidence="1 10">Cell membrane</location>
        <topology evidence="1 10">Multi-pass membrane protein</topology>
    </subcellularLocation>
</comment>
<evidence type="ECO:0000256" key="9">
    <source>
        <dbReference type="ARBA" id="ARBA00023224"/>
    </source>
</evidence>
<dbReference type="OrthoDB" id="6435638at2759"/>
<evidence type="ECO:0000313" key="13">
    <source>
        <dbReference type="EMBL" id="OQV15587.1"/>
    </source>
</evidence>
<evidence type="ECO:0000256" key="10">
    <source>
        <dbReference type="RuleBase" id="RU046427"/>
    </source>
</evidence>
<dbReference type="PANTHER" id="PTHR24241">
    <property type="entry name" value="NEUROPEPTIDE RECEPTOR-RELATED G-PROTEIN COUPLED RECEPTOR"/>
    <property type="match status" value="1"/>
</dbReference>
<dbReference type="GO" id="GO:0032870">
    <property type="term" value="P:cellular response to hormone stimulus"/>
    <property type="evidence" value="ECO:0007669"/>
    <property type="project" value="TreeGrafter"/>
</dbReference>
<reference evidence="14" key="1">
    <citation type="submission" date="2017-01" db="EMBL/GenBank/DDBJ databases">
        <title>Comparative genomics of anhydrobiosis in the tardigrade Hypsibius dujardini.</title>
        <authorList>
            <person name="Yoshida Y."/>
            <person name="Koutsovoulos G."/>
            <person name="Laetsch D."/>
            <person name="Stevens L."/>
            <person name="Kumar S."/>
            <person name="Horikawa D."/>
            <person name="Ishino K."/>
            <person name="Komine S."/>
            <person name="Tomita M."/>
            <person name="Blaxter M."/>
            <person name="Arakawa K."/>
        </authorList>
    </citation>
    <scope>NUCLEOTIDE SEQUENCE [LARGE SCALE GENOMIC DNA]</scope>
    <source>
        <strain evidence="14">Z151</strain>
    </source>
</reference>
<feature type="region of interest" description="Disordered" evidence="11">
    <location>
        <begin position="255"/>
        <end position="284"/>
    </location>
</feature>
<comment type="similarity">
    <text evidence="10">Belongs to the G-protein coupled receptor 1 family. Vasopressin/oxytocin receptor subfamily.</text>
</comment>
<sequence length="457" mass="52223">MLEFNYTIAATYPLLLDFNASQYFNNTTSPQVDNQAWLTRDEDLAMLEVAMLGITFSIALFGNSAVLFVLLLRRQKITRMYFFILHLSLADLAVAFLNILPQLLWDITWRFQGNNFMCKSVKFLQVFSMYLSAWTLVMMAIDRFIAICRPLNAYGWRARRCSIMIGIAWLFSILCSLPQIFVFAQQEILPGVFDCWASFVVEWGSKAYVTWFALSIYIIPLSILMITYGQVTWTVWKVIRLKENGTLRIKPDGKTSIVDRSRAHSQNSQRSYSQRSQSITSRSRTTHSTYRRVYNRTKLLTVKLTAAVIFCYICCWTPFIFALLYTTFFPVTSTGEVSMSQSVFTILLLLANLNSCSNPWIYLFFSLGKYVQCEHGWKWKWTTGGHGPATPGISEQEDIEPHNQTNGGHSMQSHVSGSFKNFTNAKRNLNLHANGQSYIFGIPLVGQKARNSSTVAL</sequence>
<dbReference type="PRINTS" id="PR00237">
    <property type="entry name" value="GPCRRHODOPSN"/>
</dbReference>
<keyword evidence="8 10" id="KW-0325">Glycoprotein</keyword>
<evidence type="ECO:0000256" key="6">
    <source>
        <dbReference type="ARBA" id="ARBA00023136"/>
    </source>
</evidence>
<feature type="transmembrane region" description="Helical" evidence="10">
    <location>
        <begin position="208"/>
        <end position="231"/>
    </location>
</feature>
<keyword evidence="6 10" id="KW-0472">Membrane</keyword>
<dbReference type="InterPro" id="IPR017452">
    <property type="entry name" value="GPCR_Rhodpsn_7TM"/>
</dbReference>